<keyword evidence="10" id="KW-1185">Reference proteome</keyword>
<dbReference type="PANTHER" id="PTHR19376">
    <property type="entry name" value="DNA-DIRECTED RNA POLYMERASE"/>
    <property type="match status" value="1"/>
</dbReference>
<organism evidence="9 10">
    <name type="scientific">Lentinula boryana</name>
    <dbReference type="NCBI Taxonomy" id="40481"/>
    <lineage>
        <taxon>Eukaryota</taxon>
        <taxon>Fungi</taxon>
        <taxon>Dikarya</taxon>
        <taxon>Basidiomycota</taxon>
        <taxon>Agaricomycotina</taxon>
        <taxon>Agaricomycetes</taxon>
        <taxon>Agaricomycetidae</taxon>
        <taxon>Agaricales</taxon>
        <taxon>Marasmiineae</taxon>
        <taxon>Omphalotaceae</taxon>
        <taxon>Lentinula</taxon>
    </lineage>
</organism>
<feature type="domain" description="RNA polymerase Rpb1" evidence="7">
    <location>
        <begin position="127"/>
        <end position="207"/>
    </location>
</feature>
<dbReference type="EMBL" id="MU791132">
    <property type="protein sequence ID" value="KAJ3991168.1"/>
    <property type="molecule type" value="Genomic_DNA"/>
</dbReference>
<keyword evidence="4" id="KW-0548">Nucleotidyltransferase</keyword>
<proteinExistence type="predicted"/>
<evidence type="ECO:0000313" key="9">
    <source>
        <dbReference type="EMBL" id="KAJ3991168.1"/>
    </source>
</evidence>
<feature type="region of interest" description="Disordered" evidence="6">
    <location>
        <begin position="298"/>
        <end position="339"/>
    </location>
</feature>
<evidence type="ECO:0000313" key="10">
    <source>
        <dbReference type="Proteomes" id="UP001163828"/>
    </source>
</evidence>
<dbReference type="Pfam" id="PF04992">
    <property type="entry name" value="RNA_pol_Rpb1_6"/>
    <property type="match status" value="1"/>
</dbReference>
<evidence type="ECO:0000256" key="4">
    <source>
        <dbReference type="ARBA" id="ARBA00022695"/>
    </source>
</evidence>
<dbReference type="InterPro" id="IPR045867">
    <property type="entry name" value="DNA-dir_RpoC_beta_prime"/>
</dbReference>
<dbReference type="SUPFAM" id="SSF64484">
    <property type="entry name" value="beta and beta-prime subunits of DNA dependent RNA-polymerase"/>
    <property type="match status" value="1"/>
</dbReference>
<evidence type="ECO:0000259" key="8">
    <source>
        <dbReference type="Pfam" id="PF04998"/>
    </source>
</evidence>
<reference evidence="9" key="1">
    <citation type="submission" date="2022-08" db="EMBL/GenBank/DDBJ databases">
        <authorList>
            <consortium name="DOE Joint Genome Institute"/>
            <person name="Min B."/>
            <person name="Riley R."/>
            <person name="Sierra-Patev S."/>
            <person name="Naranjo-Ortiz M."/>
            <person name="Looney B."/>
            <person name="Konkel Z."/>
            <person name="Slot J.C."/>
            <person name="Sakamoto Y."/>
            <person name="Steenwyk J.L."/>
            <person name="Rokas A."/>
            <person name="Carro J."/>
            <person name="Camarero S."/>
            <person name="Ferreira P."/>
            <person name="Molpeceres G."/>
            <person name="Ruiz-Duenas F.J."/>
            <person name="Serrano A."/>
            <person name="Henrissat B."/>
            <person name="Drula E."/>
            <person name="Hughes K.W."/>
            <person name="Mata J.L."/>
            <person name="Ishikawa N.K."/>
            <person name="Vargas-Isla R."/>
            <person name="Ushijima S."/>
            <person name="Smith C.A."/>
            <person name="Ahrendt S."/>
            <person name="Andreopoulos W."/>
            <person name="He G."/>
            <person name="Labutti K."/>
            <person name="Lipzen A."/>
            <person name="Ng V."/>
            <person name="Sandor L."/>
            <person name="Barry K."/>
            <person name="Martinez A.T."/>
            <person name="Xiao Y."/>
            <person name="Gibbons J.G."/>
            <person name="Terashima K."/>
            <person name="Hibbett D.S."/>
            <person name="Grigoriev I.V."/>
        </authorList>
    </citation>
    <scope>NUCLEOTIDE SEQUENCE</scope>
    <source>
        <strain evidence="9">TFB10827</strain>
    </source>
</reference>
<evidence type="ECO:0000256" key="3">
    <source>
        <dbReference type="ARBA" id="ARBA00022679"/>
    </source>
</evidence>
<dbReference type="InterPro" id="IPR007081">
    <property type="entry name" value="RNA_pol_Rpb1_5"/>
</dbReference>
<dbReference type="EC" id="2.7.7.6" evidence="1"/>
<protein>
    <recommendedName>
        <fullName evidence="1">DNA-directed RNA polymerase</fullName>
        <ecNumber evidence="1">2.7.7.6</ecNumber>
    </recommendedName>
</protein>
<evidence type="ECO:0000256" key="2">
    <source>
        <dbReference type="ARBA" id="ARBA00022478"/>
    </source>
</evidence>
<feature type="domain" description="RNA polymerase Rpb1" evidence="8">
    <location>
        <begin position="126"/>
        <end position="291"/>
    </location>
</feature>
<comment type="caution">
    <text evidence="9">The sequence shown here is derived from an EMBL/GenBank/DDBJ whole genome shotgun (WGS) entry which is preliminary data.</text>
</comment>
<accession>A0ABQ8PXK5</accession>
<feature type="non-terminal residue" evidence="9">
    <location>
        <position position="339"/>
    </location>
</feature>
<dbReference type="InterPro" id="IPR007075">
    <property type="entry name" value="RNA_pol_Rpb1_6"/>
</dbReference>
<dbReference type="Proteomes" id="UP001163828">
    <property type="component" value="Unassembled WGS sequence"/>
</dbReference>
<sequence length="339" mass="37705">MRVPQEILTNKVLEEIKTQCCLVGESLALTDSDAGDNGPIPDDSDGMDGAYIEKQNIDTFSLNDREFEHNYRVDVTDPAGGFLPGVLQVGIDDSSLDLQNKLDEEYDQLVTDRRLLREFIFPQHDTSFNHDLEPVFIIDSVKALCERLIVVRGDDPLSHEAQANATLRFNMHLRATFGCRRVLERFHLNKEAFEWVLGEVEAKFNQSLANPGEMCGTLAAQSIGEPATQMTLNTFHYAGVSSKNVTLGVPQLKEIINVATNIKTPSLSVYLEPALRFNANLAKNVQQELAYTLAFSRDGSRPTANDRPTPNESVLDSFAANQRRVTPNLPPTQSPDSKQ</sequence>
<evidence type="ECO:0000256" key="6">
    <source>
        <dbReference type="SAM" id="MobiDB-lite"/>
    </source>
</evidence>
<gene>
    <name evidence="9" type="ORF">F5050DRAFT_1872774</name>
</gene>
<keyword evidence="3" id="KW-0808">Transferase</keyword>
<evidence type="ECO:0000256" key="5">
    <source>
        <dbReference type="ARBA" id="ARBA00023163"/>
    </source>
</evidence>
<dbReference type="Pfam" id="PF04998">
    <property type="entry name" value="RNA_pol_Rpb1_5"/>
    <property type="match status" value="1"/>
</dbReference>
<evidence type="ECO:0000259" key="7">
    <source>
        <dbReference type="Pfam" id="PF04992"/>
    </source>
</evidence>
<evidence type="ECO:0000256" key="1">
    <source>
        <dbReference type="ARBA" id="ARBA00012418"/>
    </source>
</evidence>
<keyword evidence="5" id="KW-0804">Transcription</keyword>
<feature type="compositionally biased region" description="Polar residues" evidence="6">
    <location>
        <begin position="302"/>
        <end position="325"/>
    </location>
</feature>
<dbReference type="PANTHER" id="PTHR19376:SF37">
    <property type="entry name" value="DNA-DIRECTED RNA POLYMERASE II SUBUNIT RPB1"/>
    <property type="match status" value="1"/>
</dbReference>
<name>A0ABQ8PXK5_9AGAR</name>
<keyword evidence="2" id="KW-0240">DNA-directed RNA polymerase</keyword>